<dbReference type="OrthoDB" id="8480837at2"/>
<protein>
    <submittedName>
        <fullName evidence="1">Uncharacterized protein</fullName>
    </submittedName>
</protein>
<accession>A0A1C3RDX6</accession>
<dbReference type="RefSeq" id="WP_069186133.1">
    <property type="nucleotide sequence ID" value="NZ_FLYE01000002.1"/>
</dbReference>
<keyword evidence="2" id="KW-1185">Reference proteome</keyword>
<name>A0A1C3RDX6_9PROT</name>
<dbReference type="EMBL" id="FLYE01000002">
    <property type="protein sequence ID" value="SCA55414.1"/>
    <property type="molecule type" value="Genomic_DNA"/>
</dbReference>
<sequence>MTDLAKAAKEYVRLHDKLRAEFPDCMKTDDQLQTTLFPCDTSTTEQIWLNFWQKPIRSSAKLKQGEKIVEKNSGRFEGIWKDMTPDNSPYEIIRVDKEKRVGSYSNKKNFIFAGDKAKEYASNPTIAKHRFLAIFNAGICFKKRHDKHGANPFPELVMRDDVAAFIASDGFMKIVRNFSKEFGFLWGPITVCHFLTDCGLSVKPDLHMIRTLKYIGLFPVDKSDNLQSAKKVVDVVRIVTQLCQEVYGEVTPENLRRFDLYLLRISEKFKLKNQLENNTHDI</sequence>
<dbReference type="AlphaFoldDB" id="A0A1C3RDX6"/>
<reference evidence="1 2" key="1">
    <citation type="submission" date="2016-07" db="EMBL/GenBank/DDBJ databases">
        <authorList>
            <person name="Lefevre C.T."/>
        </authorList>
    </citation>
    <scope>NUCLEOTIDE SEQUENCE [LARGE SCALE GENOMIC DNA]</scope>
    <source>
        <strain evidence="1">PR1</strain>
    </source>
</reference>
<organism evidence="1 2">
    <name type="scientific">Candidatus Terasakiella magnetica</name>
    <dbReference type="NCBI Taxonomy" id="1867952"/>
    <lineage>
        <taxon>Bacteria</taxon>
        <taxon>Pseudomonadati</taxon>
        <taxon>Pseudomonadota</taxon>
        <taxon>Alphaproteobacteria</taxon>
        <taxon>Rhodospirillales</taxon>
        <taxon>Terasakiellaceae</taxon>
        <taxon>Terasakiella</taxon>
    </lineage>
</organism>
<evidence type="ECO:0000313" key="2">
    <source>
        <dbReference type="Proteomes" id="UP000231658"/>
    </source>
</evidence>
<dbReference type="STRING" id="1867952.MTBPR1_100055"/>
<proteinExistence type="predicted"/>
<evidence type="ECO:0000313" key="1">
    <source>
        <dbReference type="EMBL" id="SCA55414.1"/>
    </source>
</evidence>
<dbReference type="Proteomes" id="UP000231658">
    <property type="component" value="Unassembled WGS sequence"/>
</dbReference>
<gene>
    <name evidence="1" type="ORF">MTBPR1_100055</name>
</gene>